<evidence type="ECO:0000256" key="1">
    <source>
        <dbReference type="SAM" id="Coils"/>
    </source>
</evidence>
<gene>
    <name evidence="2" type="ORF">WKR92_01980</name>
</gene>
<proteinExistence type="predicted"/>
<protein>
    <recommendedName>
        <fullName evidence="4">Viral A-type inclusion protein</fullName>
    </recommendedName>
</protein>
<keyword evidence="1" id="KW-0175">Coiled coil</keyword>
<name>A0ABV5CAM1_9SPHI</name>
<reference evidence="2 3" key="1">
    <citation type="submission" date="2024-04" db="EMBL/GenBank/DDBJ databases">
        <title>Albibacterium profundi sp. nov., isolated from sediment of the Challenger Deep of Mariana Trench.</title>
        <authorList>
            <person name="Wang Y."/>
        </authorList>
    </citation>
    <scope>NUCLEOTIDE SEQUENCE [LARGE SCALE GENOMIC DNA]</scope>
    <source>
        <strain evidence="2 3">RHL897</strain>
    </source>
</reference>
<keyword evidence="3" id="KW-1185">Reference proteome</keyword>
<sequence length="144" mass="16713">MKHSPLLLLLAVALFGACNQTPDANRQLQDEMIAIHDEVMPMMGTFVRDIQKIDTILLNLDDYKTANPDLDTAQQRVELTELQNRLEKAHDSMNDWMHDLNLNFEGKSNDEIKAYLEVEKTKMEEIKQEFIDVSETTERTLDIY</sequence>
<accession>A0ABV5CAM1</accession>
<dbReference type="Proteomes" id="UP001580928">
    <property type="component" value="Unassembled WGS sequence"/>
</dbReference>
<dbReference type="RefSeq" id="WP_375556158.1">
    <property type="nucleotide sequence ID" value="NZ_JBBVGT010000002.1"/>
</dbReference>
<dbReference type="EMBL" id="JBBVGT010000002">
    <property type="protein sequence ID" value="MFB5944594.1"/>
    <property type="molecule type" value="Genomic_DNA"/>
</dbReference>
<evidence type="ECO:0000313" key="3">
    <source>
        <dbReference type="Proteomes" id="UP001580928"/>
    </source>
</evidence>
<dbReference type="PROSITE" id="PS51257">
    <property type="entry name" value="PROKAR_LIPOPROTEIN"/>
    <property type="match status" value="1"/>
</dbReference>
<comment type="caution">
    <text evidence="2">The sequence shown here is derived from an EMBL/GenBank/DDBJ whole genome shotgun (WGS) entry which is preliminary data.</text>
</comment>
<evidence type="ECO:0008006" key="4">
    <source>
        <dbReference type="Google" id="ProtNLM"/>
    </source>
</evidence>
<organism evidence="2 3">
    <name type="scientific">Albibacterium profundi</name>
    <dbReference type="NCBI Taxonomy" id="3134906"/>
    <lineage>
        <taxon>Bacteria</taxon>
        <taxon>Pseudomonadati</taxon>
        <taxon>Bacteroidota</taxon>
        <taxon>Sphingobacteriia</taxon>
        <taxon>Sphingobacteriales</taxon>
        <taxon>Sphingobacteriaceae</taxon>
        <taxon>Albibacterium</taxon>
    </lineage>
</organism>
<evidence type="ECO:0000313" key="2">
    <source>
        <dbReference type="EMBL" id="MFB5944594.1"/>
    </source>
</evidence>
<feature type="coiled-coil region" evidence="1">
    <location>
        <begin position="79"/>
        <end position="129"/>
    </location>
</feature>